<dbReference type="Gene3D" id="3.20.20.300">
    <property type="entry name" value="Glycoside hydrolase, family 3, N-terminal domain"/>
    <property type="match status" value="1"/>
</dbReference>
<dbReference type="InterPro" id="IPR017853">
    <property type="entry name" value="GH"/>
</dbReference>
<keyword evidence="6" id="KW-1185">Reference proteome</keyword>
<sequence length="347" mass="36644">MTLELGRLFLLGFRGERLKPDHWLCQALQQHLGGVVLFDRNVDASVQNISSPEQLKGLTRDLQDAAGGGLIIGIDQEGGRVCRLKPAAGFPPQPGAKEVATAGLAASRAAAERCAALLADCGITCNFAPVVDIDSSPPCPVIGGLGRSFGTDAETVAAHAALWVRALHAQGLACCLKHFPGHGRARGDTHLGFVDAGSGWREDELAPYERLIAAGFQDAVMSAHLVLRQLDPAGRPATLSRPILQGLLRERLGFRGVICTDDLQMGAIANEYGYRQAVQQALLAGADLLLVGNNLKDQPEALTAGVAAIEELLQEGRITEARLAASIARVERLARGPLADRARNSAA</sequence>
<keyword evidence="3" id="KW-0326">Glycosidase</keyword>
<dbReference type="KEGG" id="deo:CAY53_00840"/>
<evidence type="ECO:0000256" key="1">
    <source>
        <dbReference type="ARBA" id="ARBA00005336"/>
    </source>
</evidence>
<comment type="similarity">
    <text evidence="1">Belongs to the glycosyl hydrolase 3 family.</text>
</comment>
<dbReference type="OrthoDB" id="9781691at2"/>
<dbReference type="RefSeq" id="WP_104935529.1">
    <property type="nucleotide sequence ID" value="NZ_CP021255.1"/>
</dbReference>
<dbReference type="Proteomes" id="UP000239867">
    <property type="component" value="Chromosome"/>
</dbReference>
<dbReference type="EMBL" id="CP021255">
    <property type="protein sequence ID" value="AVD70204.1"/>
    <property type="molecule type" value="Genomic_DNA"/>
</dbReference>
<reference evidence="5" key="1">
    <citation type="submission" date="2017-05" db="EMBL/GenBank/DDBJ databases">
        <authorList>
            <person name="Song R."/>
            <person name="Chenine A.L."/>
            <person name="Ruprecht R.M."/>
        </authorList>
    </citation>
    <scope>NUCLEOTIDE SEQUENCE</scope>
    <source>
        <strain evidence="5">ORNL</strain>
    </source>
</reference>
<organism evidence="5 6">
    <name type="scientific">Desulfobulbus oralis</name>
    <dbReference type="NCBI Taxonomy" id="1986146"/>
    <lineage>
        <taxon>Bacteria</taxon>
        <taxon>Pseudomonadati</taxon>
        <taxon>Thermodesulfobacteriota</taxon>
        <taxon>Desulfobulbia</taxon>
        <taxon>Desulfobulbales</taxon>
        <taxon>Desulfobulbaceae</taxon>
        <taxon>Desulfobulbus</taxon>
    </lineage>
</organism>
<evidence type="ECO:0000313" key="5">
    <source>
        <dbReference type="EMBL" id="AVD70204.1"/>
    </source>
</evidence>
<dbReference type="InterPro" id="IPR050226">
    <property type="entry name" value="NagZ_Beta-hexosaminidase"/>
</dbReference>
<evidence type="ECO:0000256" key="3">
    <source>
        <dbReference type="ARBA" id="ARBA00023295"/>
    </source>
</evidence>
<proteinExistence type="inferred from homology"/>
<dbReference type="PANTHER" id="PTHR30480:SF16">
    <property type="entry name" value="GLYCOSIDE HYDROLASE FAMILY 3 DOMAIN PROTEIN"/>
    <property type="match status" value="1"/>
</dbReference>
<evidence type="ECO:0000313" key="6">
    <source>
        <dbReference type="Proteomes" id="UP000239867"/>
    </source>
</evidence>
<dbReference type="InterPro" id="IPR036962">
    <property type="entry name" value="Glyco_hydro_3_N_sf"/>
</dbReference>
<dbReference type="Pfam" id="PF00933">
    <property type="entry name" value="Glyco_hydro_3"/>
    <property type="match status" value="1"/>
</dbReference>
<evidence type="ECO:0000259" key="4">
    <source>
        <dbReference type="Pfam" id="PF00933"/>
    </source>
</evidence>
<dbReference type="GO" id="GO:0005975">
    <property type="term" value="P:carbohydrate metabolic process"/>
    <property type="evidence" value="ECO:0007669"/>
    <property type="project" value="InterPro"/>
</dbReference>
<gene>
    <name evidence="5" type="ORF">CAY53_00840</name>
</gene>
<dbReference type="SUPFAM" id="SSF51445">
    <property type="entry name" value="(Trans)glycosidases"/>
    <property type="match status" value="1"/>
</dbReference>
<accession>A0A2L1GKL9</accession>
<dbReference type="GO" id="GO:0009254">
    <property type="term" value="P:peptidoglycan turnover"/>
    <property type="evidence" value="ECO:0007669"/>
    <property type="project" value="TreeGrafter"/>
</dbReference>
<feature type="domain" description="Glycoside hydrolase family 3 N-terminal" evidence="4">
    <location>
        <begin position="29"/>
        <end position="333"/>
    </location>
</feature>
<dbReference type="PANTHER" id="PTHR30480">
    <property type="entry name" value="BETA-HEXOSAMINIDASE-RELATED"/>
    <property type="match status" value="1"/>
</dbReference>
<dbReference type="InterPro" id="IPR001764">
    <property type="entry name" value="Glyco_hydro_3_N"/>
</dbReference>
<keyword evidence="2" id="KW-0378">Hydrolase</keyword>
<dbReference type="AlphaFoldDB" id="A0A2L1GKL9"/>
<protein>
    <recommendedName>
        <fullName evidence="4">Glycoside hydrolase family 3 N-terminal domain-containing protein</fullName>
    </recommendedName>
</protein>
<evidence type="ECO:0000256" key="2">
    <source>
        <dbReference type="ARBA" id="ARBA00022801"/>
    </source>
</evidence>
<reference evidence="5" key="2">
    <citation type="journal article" date="2018" name="MBio">
        <title>Insights into the evolution of host association through the isolation and characterization of a novel human periodontal pathobiont, Desulfobulbus oralis.</title>
        <authorList>
            <person name="Cross K.L."/>
            <person name="Chirania P."/>
            <person name="Xiong W."/>
            <person name="Beall C.J."/>
            <person name="Elkins J.G."/>
            <person name="Giannone R.J."/>
            <person name="Griffen A.L."/>
            <person name="Guss A.M."/>
            <person name="Hettich R.L."/>
            <person name="Joshi S.S."/>
            <person name="Mokrzan E.M."/>
            <person name="Martin R.K."/>
            <person name="Zhulin I.B."/>
            <person name="Leys E.J."/>
            <person name="Podar M."/>
        </authorList>
    </citation>
    <scope>NUCLEOTIDE SEQUENCE [LARGE SCALE GENOMIC DNA]</scope>
    <source>
        <strain evidence="5">ORNL</strain>
    </source>
</reference>
<name>A0A2L1GKL9_9BACT</name>
<dbReference type="GO" id="GO:0004553">
    <property type="term" value="F:hydrolase activity, hydrolyzing O-glycosyl compounds"/>
    <property type="evidence" value="ECO:0007669"/>
    <property type="project" value="InterPro"/>
</dbReference>